<dbReference type="SUPFAM" id="SSF52540">
    <property type="entry name" value="P-loop containing nucleoside triphosphate hydrolases"/>
    <property type="match status" value="1"/>
</dbReference>
<dbReference type="EMBL" id="JACHEM010000002">
    <property type="protein sequence ID" value="MBB6434424.1"/>
    <property type="molecule type" value="Genomic_DNA"/>
</dbReference>
<dbReference type="Proteomes" id="UP000540423">
    <property type="component" value="Unassembled WGS sequence"/>
</dbReference>
<keyword evidence="4" id="KW-0067">ATP-binding</keyword>
<comment type="caution">
    <text evidence="7">The sequence shown here is derived from an EMBL/GenBank/DDBJ whole genome shotgun (WGS) entry which is preliminary data.</text>
</comment>
<gene>
    <name evidence="7" type="ORF">HNQ79_000872</name>
</gene>
<organism evidence="7 8">
    <name type="scientific">Streptomyces candidus</name>
    <dbReference type="NCBI Taxonomy" id="67283"/>
    <lineage>
        <taxon>Bacteria</taxon>
        <taxon>Bacillati</taxon>
        <taxon>Actinomycetota</taxon>
        <taxon>Actinomycetes</taxon>
        <taxon>Kitasatosporales</taxon>
        <taxon>Streptomycetaceae</taxon>
        <taxon>Streptomyces</taxon>
    </lineage>
</organism>
<accession>A0A7X0HB98</accession>
<dbReference type="GO" id="GO:0005524">
    <property type="term" value="F:ATP binding"/>
    <property type="evidence" value="ECO:0007669"/>
    <property type="project" value="UniProtKB-KW"/>
</dbReference>
<evidence type="ECO:0000256" key="5">
    <source>
        <dbReference type="PIRSR" id="PIRSR007531-1"/>
    </source>
</evidence>
<sequence>MKTQMIVLNGGSSSGKTSIAQCLQAVLPGSWLSLSVDTFVDALPASLREGDAGIGFAPDGTVAVGAEFRRLEEAWIAGVVAMARAGARVVVDEVFLGGAESQARWLKAIGDDVEVLWVGVRCAAPVAAAREAGRGDRTAGMAAGQAEPVHEGVRYGFEVDTARSGPMECARLIAARTE</sequence>
<dbReference type="InterPro" id="IPR012853">
    <property type="entry name" value="CPT"/>
</dbReference>
<keyword evidence="3" id="KW-0418">Kinase</keyword>
<dbReference type="PROSITE" id="PS01075">
    <property type="entry name" value="ACETATE_KINASE_1"/>
    <property type="match status" value="1"/>
</dbReference>
<dbReference type="GO" id="GO:0016301">
    <property type="term" value="F:kinase activity"/>
    <property type="evidence" value="ECO:0007669"/>
    <property type="project" value="UniProtKB-KW"/>
</dbReference>
<feature type="active site" evidence="5">
    <location>
        <position position="37"/>
    </location>
</feature>
<dbReference type="GO" id="GO:0016774">
    <property type="term" value="F:phosphotransferase activity, carboxyl group as acceptor"/>
    <property type="evidence" value="ECO:0007669"/>
    <property type="project" value="InterPro"/>
</dbReference>
<evidence type="ECO:0000256" key="3">
    <source>
        <dbReference type="ARBA" id="ARBA00022777"/>
    </source>
</evidence>
<dbReference type="Gene3D" id="3.40.50.300">
    <property type="entry name" value="P-loop containing nucleotide triphosphate hydrolases"/>
    <property type="match status" value="1"/>
</dbReference>
<dbReference type="InterPro" id="IPR023865">
    <property type="entry name" value="Aliphatic_acid_kinase_CS"/>
</dbReference>
<protein>
    <submittedName>
        <fullName evidence="7">Chloramphenicol 3-O phosphotransferase</fullName>
        <ecNumber evidence="7">2.7.1.-</ecNumber>
    </submittedName>
</protein>
<dbReference type="AlphaFoldDB" id="A0A7X0HB98"/>
<dbReference type="RefSeq" id="WP_185027053.1">
    <property type="nucleotide sequence ID" value="NZ_BNBN01000002.1"/>
</dbReference>
<dbReference type="Pfam" id="PF07931">
    <property type="entry name" value="CPT"/>
    <property type="match status" value="1"/>
</dbReference>
<dbReference type="PIRSF" id="PIRSF007531">
    <property type="entry name" value="CPT"/>
    <property type="match status" value="1"/>
</dbReference>
<keyword evidence="1 7" id="KW-0808">Transferase</keyword>
<reference evidence="7 8" key="1">
    <citation type="submission" date="2020-08" db="EMBL/GenBank/DDBJ databases">
        <title>Genomic Encyclopedia of Type Strains, Phase IV (KMG-IV): sequencing the most valuable type-strain genomes for metagenomic binning, comparative biology and taxonomic classification.</title>
        <authorList>
            <person name="Goeker M."/>
        </authorList>
    </citation>
    <scope>NUCLEOTIDE SEQUENCE [LARGE SCALE GENOMIC DNA]</scope>
    <source>
        <strain evidence="7 8">DSM 40141</strain>
    </source>
</reference>
<keyword evidence="8" id="KW-1185">Reference proteome</keyword>
<dbReference type="InterPro" id="IPR027417">
    <property type="entry name" value="P-loop_NTPase"/>
</dbReference>
<evidence type="ECO:0000256" key="6">
    <source>
        <dbReference type="PIRSR" id="PIRSR007531-2"/>
    </source>
</evidence>
<dbReference type="EC" id="2.7.1.-" evidence="7"/>
<evidence type="ECO:0000256" key="1">
    <source>
        <dbReference type="ARBA" id="ARBA00022679"/>
    </source>
</evidence>
<dbReference type="NCBIfam" id="NF033114">
    <property type="entry name" value="phos_trans_CPT"/>
    <property type="match status" value="1"/>
</dbReference>
<proteinExistence type="predicted"/>
<name>A0A7X0HB98_9ACTN</name>
<evidence type="ECO:0000256" key="4">
    <source>
        <dbReference type="ARBA" id="ARBA00022840"/>
    </source>
</evidence>
<evidence type="ECO:0000256" key="2">
    <source>
        <dbReference type="ARBA" id="ARBA00022741"/>
    </source>
</evidence>
<keyword evidence="2" id="KW-0547">Nucleotide-binding</keyword>
<evidence type="ECO:0000313" key="7">
    <source>
        <dbReference type="EMBL" id="MBB6434424.1"/>
    </source>
</evidence>
<evidence type="ECO:0000313" key="8">
    <source>
        <dbReference type="Proteomes" id="UP000540423"/>
    </source>
</evidence>
<feature type="binding site" evidence="6">
    <location>
        <begin position="10"/>
        <end position="17"/>
    </location>
    <ligand>
        <name>ATP</name>
        <dbReference type="ChEBI" id="CHEBI:30616"/>
    </ligand>
</feature>